<evidence type="ECO:0000313" key="4">
    <source>
        <dbReference type="Proteomes" id="UP000050501"/>
    </source>
</evidence>
<dbReference type="AlphaFoldDB" id="A0A0P6YKG0"/>
<feature type="transmembrane region" description="Helical" evidence="1">
    <location>
        <begin position="79"/>
        <end position="98"/>
    </location>
</feature>
<keyword evidence="1" id="KW-1133">Transmembrane helix</keyword>
<organism evidence="3 4">
    <name type="scientific">Levilinea saccharolytica</name>
    <dbReference type="NCBI Taxonomy" id="229921"/>
    <lineage>
        <taxon>Bacteria</taxon>
        <taxon>Bacillati</taxon>
        <taxon>Chloroflexota</taxon>
        <taxon>Anaerolineae</taxon>
        <taxon>Anaerolineales</taxon>
        <taxon>Anaerolineaceae</taxon>
        <taxon>Levilinea</taxon>
    </lineage>
</organism>
<evidence type="ECO:0000313" key="3">
    <source>
        <dbReference type="EMBL" id="KPL91118.1"/>
    </source>
</evidence>
<evidence type="ECO:0000256" key="1">
    <source>
        <dbReference type="SAM" id="Phobius"/>
    </source>
</evidence>
<dbReference type="Proteomes" id="UP000050501">
    <property type="component" value="Unassembled WGS sequence"/>
</dbReference>
<dbReference type="CDD" id="cd09877">
    <property type="entry name" value="PIN_YacL-like"/>
    <property type="match status" value="1"/>
</dbReference>
<evidence type="ECO:0000259" key="2">
    <source>
        <dbReference type="SMART" id="SM00670"/>
    </source>
</evidence>
<feature type="transmembrane region" description="Helical" evidence="1">
    <location>
        <begin position="40"/>
        <end position="59"/>
    </location>
</feature>
<dbReference type="InterPro" id="IPR029060">
    <property type="entry name" value="PIN-like_dom_sf"/>
</dbReference>
<dbReference type="PANTHER" id="PTHR11603">
    <property type="entry name" value="AAA FAMILY ATPASE"/>
    <property type="match status" value="1"/>
</dbReference>
<dbReference type="STRING" id="229921.ADN01_01645"/>
<dbReference type="PATRIC" id="fig|229921.5.peg.2491"/>
<keyword evidence="4" id="KW-1185">Reference proteome</keyword>
<keyword evidence="1" id="KW-0812">Transmembrane</keyword>
<proteinExistence type="predicted"/>
<keyword evidence="1" id="KW-0472">Membrane</keyword>
<accession>A0A0P6YKG0</accession>
<dbReference type="Gene3D" id="3.40.50.1010">
    <property type="entry name" value="5'-nuclease"/>
    <property type="match status" value="1"/>
</dbReference>
<dbReference type="EMBL" id="LGCM01000007">
    <property type="protein sequence ID" value="KPL91118.1"/>
    <property type="molecule type" value="Genomic_DNA"/>
</dbReference>
<dbReference type="InterPro" id="IPR002716">
    <property type="entry name" value="PIN_dom"/>
</dbReference>
<dbReference type="SUPFAM" id="SSF88723">
    <property type="entry name" value="PIN domain-like"/>
    <property type="match status" value="1"/>
</dbReference>
<gene>
    <name evidence="3" type="ORF">ADN01_01645</name>
</gene>
<dbReference type="InterPro" id="IPR052041">
    <property type="entry name" value="Nucleic_acid_metab_PIN/TRAM"/>
</dbReference>
<feature type="transmembrane region" description="Helical" evidence="1">
    <location>
        <begin position="110"/>
        <end position="128"/>
    </location>
</feature>
<protein>
    <submittedName>
        <fullName evidence="3">Twitching motility protein PilT</fullName>
    </submittedName>
</protein>
<dbReference type="Pfam" id="PF01850">
    <property type="entry name" value="PIN"/>
    <property type="match status" value="1"/>
</dbReference>
<comment type="caution">
    <text evidence="3">The sequence shown here is derived from an EMBL/GenBank/DDBJ whole genome shotgun (WGS) entry which is preliminary data.</text>
</comment>
<feature type="domain" description="PIN" evidence="2">
    <location>
        <begin position="166"/>
        <end position="273"/>
    </location>
</feature>
<sequence>MLRLIGMIVFSIIGVAVGSFLGQAAAENNSVVSTFTVEQYAFTVGLVGALIGLILTPYITSRPMRSLRALLARISPQALFSAIAGLIVGLVIAVLLSFPLSRLPGLFGDLLPFAAVLIFGYIGVWLFVMRQNDLFAVASQLSGSRAAASGAPGAETPSGANWADSRTILLDTSVIIDGRIADIARTGFLPGALLIPRFVLNELQYIADSPDSLRRQRGRRGMEVLAQLQREPTIPVRMSDIDVEGVREVDDKLVILARQLKCPVLTNDYNLNRIAELQGVTVLNVNELANAVKSVLLPGEMLSVRVIQEGKEYAQGVGYMDDGTMVVIENGREFMDKEIGVVVTKVLQTAAGRMIFARPEDQRSSER</sequence>
<name>A0A0P6YKG0_9CHLR</name>
<dbReference type="SMART" id="SM00670">
    <property type="entry name" value="PINc"/>
    <property type="match status" value="1"/>
</dbReference>
<reference evidence="3 4" key="1">
    <citation type="submission" date="2015-07" db="EMBL/GenBank/DDBJ databases">
        <title>Genome sequence of Levilinea saccharolytica DSM 16555.</title>
        <authorList>
            <person name="Hemp J."/>
            <person name="Ward L.M."/>
            <person name="Pace L.A."/>
            <person name="Fischer W.W."/>
        </authorList>
    </citation>
    <scope>NUCLEOTIDE SEQUENCE [LARGE SCALE GENOMIC DNA]</scope>
    <source>
        <strain evidence="3 4">KIBI-1</strain>
    </source>
</reference>
<dbReference type="PANTHER" id="PTHR11603:SF147">
    <property type="entry name" value="MEMBRANE PROTEIN"/>
    <property type="match status" value="1"/>
</dbReference>